<gene>
    <name evidence="3" type="primary">LOC108863672</name>
</gene>
<keyword evidence="2" id="KW-1185">Reference proteome</keyword>
<reference evidence="3" key="1">
    <citation type="submission" date="2025-08" db="UniProtKB">
        <authorList>
            <consortium name="RefSeq"/>
        </authorList>
    </citation>
    <scope>IDENTIFICATION</scope>
</reference>
<name>A0AAJ7L4L3_9ACAR</name>
<protein>
    <submittedName>
        <fullName evidence="3">Uncharacterized protein LOC108863672</fullName>
    </submittedName>
</protein>
<proteinExistence type="predicted"/>
<dbReference type="Pfam" id="PF04937">
    <property type="entry name" value="DUF659"/>
    <property type="match status" value="1"/>
</dbReference>
<dbReference type="GeneID" id="108863672"/>
<organism evidence="2 3">
    <name type="scientific">Galendromus occidentalis</name>
    <name type="common">western predatory mite</name>
    <dbReference type="NCBI Taxonomy" id="34638"/>
    <lineage>
        <taxon>Eukaryota</taxon>
        <taxon>Metazoa</taxon>
        <taxon>Ecdysozoa</taxon>
        <taxon>Arthropoda</taxon>
        <taxon>Chelicerata</taxon>
        <taxon>Arachnida</taxon>
        <taxon>Acari</taxon>
        <taxon>Parasitiformes</taxon>
        <taxon>Mesostigmata</taxon>
        <taxon>Gamasina</taxon>
        <taxon>Phytoseioidea</taxon>
        <taxon>Phytoseiidae</taxon>
        <taxon>Typhlodrominae</taxon>
        <taxon>Galendromus</taxon>
    </lineage>
</organism>
<dbReference type="InterPro" id="IPR012337">
    <property type="entry name" value="RNaseH-like_sf"/>
</dbReference>
<dbReference type="RefSeq" id="XP_018493637.1">
    <property type="nucleotide sequence ID" value="XM_018638121.1"/>
</dbReference>
<dbReference type="SUPFAM" id="SSF53098">
    <property type="entry name" value="Ribonuclease H-like"/>
    <property type="match status" value="1"/>
</dbReference>
<evidence type="ECO:0000313" key="3">
    <source>
        <dbReference type="RefSeq" id="XP_018493637.1"/>
    </source>
</evidence>
<dbReference type="KEGG" id="goe:108863672"/>
<dbReference type="InterPro" id="IPR007021">
    <property type="entry name" value="DUF659"/>
</dbReference>
<dbReference type="Proteomes" id="UP000694867">
    <property type="component" value="Unplaced"/>
</dbReference>
<dbReference type="AlphaFoldDB" id="A0AAJ7L4L3"/>
<sequence length="249" mass="28546">MPVVHDTVIRKIRESIGSSKVWISIDETSNKVGRSVANVAVGKLDKVSFGRSYLLMCEVFERTNAAEISQLFVKSLEPLRTDSVLYENPLVFETDAARYMRKAGAGLKVSFPQLIRVTYVAHGLHRVSEQVRSRFPKVDQLMLSMEMVLLKSPSRISLFKAEVDLPLPPKPIVTRWATWLKAVEYYAEDFQRLKSFVCDNLHGWMQLLFVYKLSIYPSMLLYRLDFLQSHRTLPGFRTPSQLSKRTGCP</sequence>
<feature type="domain" description="DUF659" evidence="1">
    <location>
        <begin position="9"/>
        <end position="147"/>
    </location>
</feature>
<evidence type="ECO:0000313" key="2">
    <source>
        <dbReference type="Proteomes" id="UP000694867"/>
    </source>
</evidence>
<evidence type="ECO:0000259" key="1">
    <source>
        <dbReference type="Pfam" id="PF04937"/>
    </source>
</evidence>
<accession>A0AAJ7L4L3</accession>